<dbReference type="RefSeq" id="WP_160067448.1">
    <property type="nucleotide sequence ID" value="NZ_WUYX01000070.1"/>
</dbReference>
<feature type="compositionally biased region" description="Acidic residues" evidence="1">
    <location>
        <begin position="247"/>
        <end position="273"/>
    </location>
</feature>
<keyword evidence="3" id="KW-1185">Reference proteome</keyword>
<dbReference type="Proteomes" id="UP000434101">
    <property type="component" value="Unassembled WGS sequence"/>
</dbReference>
<dbReference type="OrthoDB" id="157587at2157"/>
<proteinExistence type="predicted"/>
<feature type="region of interest" description="Disordered" evidence="1">
    <location>
        <begin position="25"/>
        <end position="45"/>
    </location>
</feature>
<dbReference type="Pfam" id="PF24414">
    <property type="entry name" value="DUF7547"/>
    <property type="match status" value="1"/>
</dbReference>
<evidence type="ECO:0000256" key="1">
    <source>
        <dbReference type="SAM" id="MobiDB-lite"/>
    </source>
</evidence>
<name>A0A6B0VR43_9EURY</name>
<sequence length="296" mass="31592">MADSDDDLAEAVHELTRTIDALRQELESSHRRSGRRLPAPRPPTPEEFFRFADEIAVPATIAVLETSVRALEGFQRALKLARTEREVREQTTETASAVSKRATDLRQSTLSRLDTVLSQLQQATADGTLPADDRATDLLSEARELRDDVDSRLRDVDSDLEGETAASPDGDSDSGAVRIDIQDGGLDDSQRGDDGDGRGADRTDPNPAVDVDAELETLKDQYSDDKEDDGSSNERDGLETDAGSGEFEGDDADGDGEETAESVDTADADDADGSDGASGADDSDDPTDQKNGSDSG</sequence>
<comment type="caution">
    <text evidence="2">The sequence shown here is derived from an EMBL/GenBank/DDBJ whole genome shotgun (WGS) entry which is preliminary data.</text>
</comment>
<evidence type="ECO:0000313" key="2">
    <source>
        <dbReference type="EMBL" id="MXV64281.1"/>
    </source>
</evidence>
<evidence type="ECO:0000313" key="3">
    <source>
        <dbReference type="Proteomes" id="UP000434101"/>
    </source>
</evidence>
<feature type="region of interest" description="Disordered" evidence="1">
    <location>
        <begin position="150"/>
        <end position="296"/>
    </location>
</feature>
<reference evidence="2 3" key="1">
    <citation type="submission" date="2020-01" db="EMBL/GenBank/DDBJ databases">
        <title>Natronorubrum sp. JWXQ-INN 674 isolated from Inner Mongolia Autonomous Region of China.</title>
        <authorList>
            <person name="Xue Q."/>
        </authorList>
    </citation>
    <scope>NUCLEOTIDE SEQUENCE [LARGE SCALE GENOMIC DNA]</scope>
    <source>
        <strain evidence="2 3">JWXQ-INN-674</strain>
    </source>
</reference>
<dbReference type="EMBL" id="WUYX01000070">
    <property type="protein sequence ID" value="MXV64281.1"/>
    <property type="molecule type" value="Genomic_DNA"/>
</dbReference>
<dbReference type="InterPro" id="IPR055969">
    <property type="entry name" value="DUF7547"/>
</dbReference>
<gene>
    <name evidence="2" type="ORF">GS429_19865</name>
</gene>
<feature type="compositionally biased region" description="Basic and acidic residues" evidence="1">
    <location>
        <begin position="188"/>
        <end position="204"/>
    </location>
</feature>
<accession>A0A6B0VR43</accession>
<dbReference type="AlphaFoldDB" id="A0A6B0VR43"/>
<protein>
    <submittedName>
        <fullName evidence="2">Uncharacterized protein</fullName>
    </submittedName>
</protein>
<organism evidence="2 3">
    <name type="scientific">Natronorubrum halalkaliphilum</name>
    <dbReference type="NCBI Taxonomy" id="2691917"/>
    <lineage>
        <taxon>Archaea</taxon>
        <taxon>Methanobacteriati</taxon>
        <taxon>Methanobacteriota</taxon>
        <taxon>Stenosarchaea group</taxon>
        <taxon>Halobacteria</taxon>
        <taxon>Halobacteriales</taxon>
        <taxon>Natrialbaceae</taxon>
        <taxon>Natronorubrum</taxon>
    </lineage>
</organism>